<dbReference type="RefSeq" id="WP_307721537.1">
    <property type="nucleotide sequence ID" value="NZ_BIFH01000015.1"/>
</dbReference>
<evidence type="ECO:0000313" key="3">
    <source>
        <dbReference type="Proteomes" id="UP000286931"/>
    </source>
</evidence>
<evidence type="ECO:0000259" key="1">
    <source>
        <dbReference type="Pfam" id="PF26003"/>
    </source>
</evidence>
<keyword evidence="3" id="KW-1185">Reference proteome</keyword>
<comment type="caution">
    <text evidence="2">The sequence shown here is derived from an EMBL/GenBank/DDBJ whole genome shotgun (WGS) entry which is preliminary data.</text>
</comment>
<dbReference type="EMBL" id="BIFH01000015">
    <property type="protein sequence ID" value="GCD94461.1"/>
    <property type="molecule type" value="Genomic_DNA"/>
</dbReference>
<protein>
    <submittedName>
        <fullName evidence="2">Putative prophage phiRv2 integrase</fullName>
    </submittedName>
</protein>
<sequence>MPNNKGRRRRFGTVRQLPSKRWQARYPGPDGQLCTADETFATKTAAEKWLTDTESEMRRGDWIDPRGDMVFGTFAMAWIKERPNLRPRT</sequence>
<evidence type="ECO:0000313" key="2">
    <source>
        <dbReference type="EMBL" id="GCD94461.1"/>
    </source>
</evidence>
<gene>
    <name evidence="2" type="ORF">EHYA_02130</name>
</gene>
<dbReference type="InterPro" id="IPR058717">
    <property type="entry name" value="Phage_L5_Integrase_N"/>
</dbReference>
<reference evidence="2 3" key="1">
    <citation type="submission" date="2018-12" db="EMBL/GenBank/DDBJ databases">
        <title>Draft genome sequence of Embleya hyalina NBRC 13850T.</title>
        <authorList>
            <person name="Komaki H."/>
            <person name="Hosoyama A."/>
            <person name="Kimura A."/>
            <person name="Ichikawa N."/>
            <person name="Tamura T."/>
        </authorList>
    </citation>
    <scope>NUCLEOTIDE SEQUENCE [LARGE SCALE GENOMIC DNA]</scope>
    <source>
        <strain evidence="2 3">NBRC 13850</strain>
    </source>
</reference>
<proteinExistence type="predicted"/>
<dbReference type="Pfam" id="PF26003">
    <property type="entry name" value="Integrase_N_phage"/>
    <property type="match status" value="1"/>
</dbReference>
<feature type="domain" description="Phage L5-like integrase N-terminal" evidence="1">
    <location>
        <begin position="10"/>
        <end position="59"/>
    </location>
</feature>
<dbReference type="AlphaFoldDB" id="A0A401YIP0"/>
<organism evidence="2 3">
    <name type="scientific">Embleya hyalina</name>
    <dbReference type="NCBI Taxonomy" id="516124"/>
    <lineage>
        <taxon>Bacteria</taxon>
        <taxon>Bacillati</taxon>
        <taxon>Actinomycetota</taxon>
        <taxon>Actinomycetes</taxon>
        <taxon>Kitasatosporales</taxon>
        <taxon>Streptomycetaceae</taxon>
        <taxon>Embleya</taxon>
    </lineage>
</organism>
<name>A0A401YIP0_9ACTN</name>
<accession>A0A401YIP0</accession>
<dbReference type="Proteomes" id="UP000286931">
    <property type="component" value="Unassembled WGS sequence"/>
</dbReference>